<dbReference type="GeneID" id="81463225"/>
<dbReference type="PROSITE" id="PS51257">
    <property type="entry name" value="PROKAR_LIPOPROTEIN"/>
    <property type="match status" value="1"/>
</dbReference>
<gene>
    <name evidence="4" type="ORF">N7517_006312</name>
</gene>
<dbReference type="SUPFAM" id="SSF48403">
    <property type="entry name" value="Ankyrin repeat"/>
    <property type="match status" value="2"/>
</dbReference>
<dbReference type="Pfam" id="PF00023">
    <property type="entry name" value="Ank"/>
    <property type="match status" value="1"/>
</dbReference>
<name>A0A9W9VCE4_9EURO</name>
<dbReference type="InterPro" id="IPR036770">
    <property type="entry name" value="Ankyrin_rpt-contain_sf"/>
</dbReference>
<proteinExistence type="predicted"/>
<feature type="repeat" description="ANK" evidence="3">
    <location>
        <begin position="394"/>
        <end position="426"/>
    </location>
</feature>
<evidence type="ECO:0000256" key="3">
    <source>
        <dbReference type="PROSITE-ProRule" id="PRU00023"/>
    </source>
</evidence>
<protein>
    <submittedName>
        <fullName evidence="4">Uncharacterized protein</fullName>
    </submittedName>
</protein>
<reference evidence="4" key="2">
    <citation type="journal article" date="2023" name="IMA Fungus">
        <title>Comparative genomic study of the Penicillium genus elucidates a diverse pangenome and 15 lateral gene transfer events.</title>
        <authorList>
            <person name="Petersen C."/>
            <person name="Sorensen T."/>
            <person name="Nielsen M.R."/>
            <person name="Sondergaard T.E."/>
            <person name="Sorensen J.L."/>
            <person name="Fitzpatrick D.A."/>
            <person name="Frisvad J.C."/>
            <person name="Nielsen K.L."/>
        </authorList>
    </citation>
    <scope>NUCLEOTIDE SEQUENCE</scope>
    <source>
        <strain evidence="4">IBT 3081</strain>
    </source>
</reference>
<evidence type="ECO:0000256" key="2">
    <source>
        <dbReference type="ARBA" id="ARBA00023043"/>
    </source>
</evidence>
<dbReference type="PANTHER" id="PTHR24198:SF165">
    <property type="entry name" value="ANKYRIN REPEAT-CONTAINING PROTEIN-RELATED"/>
    <property type="match status" value="1"/>
</dbReference>
<feature type="repeat" description="ANK" evidence="3">
    <location>
        <begin position="151"/>
        <end position="183"/>
    </location>
</feature>
<keyword evidence="2 3" id="KW-0040">ANK repeat</keyword>
<keyword evidence="1" id="KW-0677">Repeat</keyword>
<accession>A0A9W9VCE4</accession>
<dbReference type="EMBL" id="JAPZBT010000002">
    <property type="protein sequence ID" value="KAJ5374306.1"/>
    <property type="molecule type" value="Genomic_DNA"/>
</dbReference>
<keyword evidence="5" id="KW-1185">Reference proteome</keyword>
<evidence type="ECO:0000313" key="4">
    <source>
        <dbReference type="EMBL" id="KAJ5374306.1"/>
    </source>
</evidence>
<comment type="caution">
    <text evidence="4">The sequence shown here is derived from an EMBL/GenBank/DDBJ whole genome shotgun (WGS) entry which is preliminary data.</text>
</comment>
<dbReference type="Gene3D" id="1.25.40.20">
    <property type="entry name" value="Ankyrin repeat-containing domain"/>
    <property type="match status" value="2"/>
</dbReference>
<dbReference type="PROSITE" id="PS50088">
    <property type="entry name" value="ANK_REPEAT"/>
    <property type="match status" value="3"/>
</dbReference>
<organism evidence="4 5">
    <name type="scientific">Penicillium concentricum</name>
    <dbReference type="NCBI Taxonomy" id="293559"/>
    <lineage>
        <taxon>Eukaryota</taxon>
        <taxon>Fungi</taxon>
        <taxon>Dikarya</taxon>
        <taxon>Ascomycota</taxon>
        <taxon>Pezizomycotina</taxon>
        <taxon>Eurotiomycetes</taxon>
        <taxon>Eurotiomycetidae</taxon>
        <taxon>Eurotiales</taxon>
        <taxon>Aspergillaceae</taxon>
        <taxon>Penicillium</taxon>
    </lineage>
</organism>
<dbReference type="OrthoDB" id="7464126at2759"/>
<dbReference type="PRINTS" id="PR01415">
    <property type="entry name" value="ANKYRIN"/>
</dbReference>
<dbReference type="InterPro" id="IPR002110">
    <property type="entry name" value="Ankyrin_rpt"/>
</dbReference>
<feature type="repeat" description="ANK" evidence="3">
    <location>
        <begin position="332"/>
        <end position="361"/>
    </location>
</feature>
<dbReference type="AlphaFoldDB" id="A0A9W9VCE4"/>
<dbReference type="PANTHER" id="PTHR24198">
    <property type="entry name" value="ANKYRIN REPEAT AND PROTEIN KINASE DOMAIN-CONTAINING PROTEIN"/>
    <property type="match status" value="1"/>
</dbReference>
<evidence type="ECO:0000256" key="1">
    <source>
        <dbReference type="ARBA" id="ARBA00022737"/>
    </source>
</evidence>
<dbReference type="Pfam" id="PF13637">
    <property type="entry name" value="Ank_4"/>
    <property type="match status" value="1"/>
</dbReference>
<sequence>MFVDSKLKTLVPCINTITATGCLNACIQDTSFNLGDTFHPKNNFDLYAAMYWTRHYQTAAISKDNTSVLSKLQEFVFYDDGETNLCFIAWLDTIQTVAERLSPGHPLKTELNSVTSMNMKPLFTACIYGIIKIVHSAVTEEDFDVSEKSTIGHTPLYLAATFGHDAIIRILISHGADVCLEGGKHGDSVNAACANGHVSAANLLLSHQSNSISSDDVELAFQKSLVLGQENVALFLLQNFITISDHETYTKTAEQASQAGMFKLVQWLSKSIPIKGTGHGYLEGSTLIHQEVLKLPLPEHSVANAACMGHVDIVSFFLDEGVSIEIEGPLGSPLRAASLMGHEMAVRLLIARGASINATGKFGDALQAAAMNGHRSITLFLIQNKADVSAEGGYYGNSLQAAASRGHVEVAEALIDAGARVAAKGRYKDAFLAAAEAGHHAVVALFIGKSFQLPRRYVQSCMKLLFKDLLGYRLL</sequence>
<evidence type="ECO:0000313" key="5">
    <source>
        <dbReference type="Proteomes" id="UP001147752"/>
    </source>
</evidence>
<reference evidence="4" key="1">
    <citation type="submission" date="2022-12" db="EMBL/GenBank/DDBJ databases">
        <authorList>
            <person name="Petersen C."/>
        </authorList>
    </citation>
    <scope>NUCLEOTIDE SEQUENCE</scope>
    <source>
        <strain evidence="4">IBT 3081</strain>
    </source>
</reference>
<dbReference type="Proteomes" id="UP001147752">
    <property type="component" value="Unassembled WGS sequence"/>
</dbReference>
<dbReference type="Pfam" id="PF12796">
    <property type="entry name" value="Ank_2"/>
    <property type="match status" value="1"/>
</dbReference>
<dbReference type="SMART" id="SM00248">
    <property type="entry name" value="ANK"/>
    <property type="match status" value="7"/>
</dbReference>
<dbReference type="PROSITE" id="PS50297">
    <property type="entry name" value="ANK_REP_REGION"/>
    <property type="match status" value="1"/>
</dbReference>
<dbReference type="RefSeq" id="XP_056580292.1">
    <property type="nucleotide sequence ID" value="XM_056724042.1"/>
</dbReference>